<proteinExistence type="predicted"/>
<gene>
    <name evidence="1" type="ORF">EV182_003283</name>
</gene>
<dbReference type="Proteomes" id="UP001145114">
    <property type="component" value="Unassembled WGS sequence"/>
</dbReference>
<dbReference type="EMBL" id="JAMZIH010000827">
    <property type="protein sequence ID" value="KAJ1678823.1"/>
    <property type="molecule type" value="Genomic_DNA"/>
</dbReference>
<evidence type="ECO:0000313" key="2">
    <source>
        <dbReference type="Proteomes" id="UP001145114"/>
    </source>
</evidence>
<sequence>MGLHASYITPGTGKMAFQHFDNPSAPQQQQLQRELPLGFCHTPENIVEDVQRRLSEIKSAFVTLLDLPEIDAHSTVATPLRRHQKQALFFMLHRESEDIDIEPENDSESNSRSNCSSSSSNNNNNSGNNSDVTTTASGRLSGCIESIRISDDEGSDGRDSDI</sequence>
<organism evidence="1 2">
    <name type="scientific">Spiromyces aspiralis</name>
    <dbReference type="NCBI Taxonomy" id="68401"/>
    <lineage>
        <taxon>Eukaryota</taxon>
        <taxon>Fungi</taxon>
        <taxon>Fungi incertae sedis</taxon>
        <taxon>Zoopagomycota</taxon>
        <taxon>Kickxellomycotina</taxon>
        <taxon>Kickxellomycetes</taxon>
        <taxon>Kickxellales</taxon>
        <taxon>Kickxellaceae</taxon>
        <taxon>Spiromyces</taxon>
    </lineage>
</organism>
<feature type="non-terminal residue" evidence="1">
    <location>
        <position position="162"/>
    </location>
</feature>
<comment type="caution">
    <text evidence="1">The sequence shown here is derived from an EMBL/GenBank/DDBJ whole genome shotgun (WGS) entry which is preliminary data.</text>
</comment>
<evidence type="ECO:0000313" key="1">
    <source>
        <dbReference type="EMBL" id="KAJ1678823.1"/>
    </source>
</evidence>
<reference evidence="1" key="1">
    <citation type="submission" date="2022-06" db="EMBL/GenBank/DDBJ databases">
        <title>Phylogenomic reconstructions and comparative analyses of Kickxellomycotina fungi.</title>
        <authorList>
            <person name="Reynolds N.K."/>
            <person name="Stajich J.E."/>
            <person name="Barry K."/>
            <person name="Grigoriev I.V."/>
            <person name="Crous P."/>
            <person name="Smith M.E."/>
        </authorList>
    </citation>
    <scope>NUCLEOTIDE SEQUENCE</scope>
    <source>
        <strain evidence="1">RSA 2271</strain>
    </source>
</reference>
<keyword evidence="2" id="KW-1185">Reference proteome</keyword>
<protein>
    <submittedName>
        <fullName evidence="1">Uncharacterized protein</fullName>
    </submittedName>
</protein>
<accession>A0ACC1HQJ8</accession>
<name>A0ACC1HQJ8_9FUNG</name>